<evidence type="ECO:0000256" key="1">
    <source>
        <dbReference type="ARBA" id="ARBA00022553"/>
    </source>
</evidence>
<sequence length="216" mass="23616">MNILLAEDSGLLREGLAGLLRALGHEVVAVTDADELRAAAVASVFDVIVTDVRMPPAMRDDGLQAVHDLRKGNPEQAVVVLSQYVAASYLDRLLEHGSFGYLLKERVSDVEAFVKDLEEVRRGGTVVDPEVVTALISARESGIATLTPREREVLSLMAQGLSNREIERLLVLTAGAVSKHVANVFVKLGFLPGDDNRRVKAVLHWLRYEEIPSARD</sequence>
<feature type="modified residue" description="4-aspartylphosphate" evidence="5">
    <location>
        <position position="51"/>
    </location>
</feature>
<dbReference type="AlphaFoldDB" id="A0A0K2H2M0"/>
<dbReference type="PROSITE" id="PS50110">
    <property type="entry name" value="RESPONSE_REGULATORY"/>
    <property type="match status" value="1"/>
</dbReference>
<keyword evidence="3" id="KW-0238">DNA-binding</keyword>
<reference evidence="8 9" key="1">
    <citation type="submission" date="2013-10" db="EMBL/GenBank/DDBJ databases">
        <title>Complete genome sequence of Corynebacterium lactis DSM 45799(T), isolated from raw cow milk.</title>
        <authorList>
            <person name="Ruckert C."/>
            <person name="Albersmeier A."/>
            <person name="Lipski A."/>
            <person name="Kalinowski J."/>
        </authorList>
    </citation>
    <scope>NUCLEOTIDE SEQUENCE [LARGE SCALE GENOMIC DNA]</scope>
    <source>
        <strain evidence="8 9">RW2-5</strain>
    </source>
</reference>
<dbReference type="PATRIC" id="fig|1408189.4.peg.2331"/>
<dbReference type="CDD" id="cd06170">
    <property type="entry name" value="LuxR_C_like"/>
    <property type="match status" value="1"/>
</dbReference>
<feature type="domain" description="Response regulatory" evidence="7">
    <location>
        <begin position="2"/>
        <end position="119"/>
    </location>
</feature>
<dbReference type="Proteomes" id="UP000058446">
    <property type="component" value="Chromosome"/>
</dbReference>
<dbReference type="InterPro" id="IPR039420">
    <property type="entry name" value="WalR-like"/>
</dbReference>
<dbReference type="InterPro" id="IPR058245">
    <property type="entry name" value="NreC/VraR/RcsB-like_REC"/>
</dbReference>
<dbReference type="Pfam" id="PF00196">
    <property type="entry name" value="GerE"/>
    <property type="match status" value="1"/>
</dbReference>
<evidence type="ECO:0000313" key="8">
    <source>
        <dbReference type="EMBL" id="ALA68203.1"/>
    </source>
</evidence>
<dbReference type="PRINTS" id="PR00038">
    <property type="entry name" value="HTHLUXR"/>
</dbReference>
<evidence type="ECO:0000256" key="2">
    <source>
        <dbReference type="ARBA" id="ARBA00023015"/>
    </source>
</evidence>
<dbReference type="SUPFAM" id="SSF52172">
    <property type="entry name" value="CheY-like"/>
    <property type="match status" value="1"/>
</dbReference>
<dbReference type="RefSeq" id="WP_053413006.1">
    <property type="nucleotide sequence ID" value="NZ_CP006841.1"/>
</dbReference>
<dbReference type="STRING" id="1408189.CLAC_11550"/>
<dbReference type="PROSITE" id="PS50043">
    <property type="entry name" value="HTH_LUXR_2"/>
    <property type="match status" value="1"/>
</dbReference>
<dbReference type="GO" id="GO:0003677">
    <property type="term" value="F:DNA binding"/>
    <property type="evidence" value="ECO:0007669"/>
    <property type="project" value="UniProtKB-KW"/>
</dbReference>
<evidence type="ECO:0000256" key="4">
    <source>
        <dbReference type="ARBA" id="ARBA00023163"/>
    </source>
</evidence>
<dbReference type="CDD" id="cd17535">
    <property type="entry name" value="REC_NarL-like"/>
    <property type="match status" value="1"/>
</dbReference>
<keyword evidence="2" id="KW-0805">Transcription regulation</keyword>
<dbReference type="Gene3D" id="3.40.50.2300">
    <property type="match status" value="1"/>
</dbReference>
<gene>
    <name evidence="8" type="ORF">CLAC_11550</name>
</gene>
<dbReference type="InterPro" id="IPR011006">
    <property type="entry name" value="CheY-like_superfamily"/>
</dbReference>
<dbReference type="InterPro" id="IPR000792">
    <property type="entry name" value="Tscrpt_reg_LuxR_C"/>
</dbReference>
<protein>
    <submittedName>
        <fullName evidence="8">LuxR family transcriptional regulator</fullName>
    </submittedName>
</protein>
<keyword evidence="9" id="KW-1185">Reference proteome</keyword>
<keyword evidence="4" id="KW-0804">Transcription</keyword>
<dbReference type="GO" id="GO:0000160">
    <property type="term" value="P:phosphorelay signal transduction system"/>
    <property type="evidence" value="ECO:0007669"/>
    <property type="project" value="InterPro"/>
</dbReference>
<evidence type="ECO:0000259" key="6">
    <source>
        <dbReference type="PROSITE" id="PS50043"/>
    </source>
</evidence>
<dbReference type="SMART" id="SM00421">
    <property type="entry name" value="HTH_LUXR"/>
    <property type="match status" value="1"/>
</dbReference>
<evidence type="ECO:0000256" key="3">
    <source>
        <dbReference type="ARBA" id="ARBA00023125"/>
    </source>
</evidence>
<dbReference type="GO" id="GO:0006355">
    <property type="term" value="P:regulation of DNA-templated transcription"/>
    <property type="evidence" value="ECO:0007669"/>
    <property type="project" value="InterPro"/>
</dbReference>
<feature type="domain" description="HTH luxR-type" evidence="6">
    <location>
        <begin position="139"/>
        <end position="209"/>
    </location>
</feature>
<evidence type="ECO:0000259" key="7">
    <source>
        <dbReference type="PROSITE" id="PS50110"/>
    </source>
</evidence>
<dbReference type="InterPro" id="IPR001789">
    <property type="entry name" value="Sig_transdc_resp-reg_receiver"/>
</dbReference>
<dbReference type="Gene3D" id="1.10.10.10">
    <property type="entry name" value="Winged helix-like DNA-binding domain superfamily/Winged helix DNA-binding domain"/>
    <property type="match status" value="1"/>
</dbReference>
<dbReference type="OrthoDB" id="9808843at2"/>
<organism evidence="8 9">
    <name type="scientific">Corynebacterium lactis RW2-5</name>
    <dbReference type="NCBI Taxonomy" id="1408189"/>
    <lineage>
        <taxon>Bacteria</taxon>
        <taxon>Bacillati</taxon>
        <taxon>Actinomycetota</taxon>
        <taxon>Actinomycetes</taxon>
        <taxon>Mycobacteriales</taxon>
        <taxon>Corynebacteriaceae</taxon>
        <taxon>Corynebacterium</taxon>
    </lineage>
</organism>
<dbReference type="SMART" id="SM00448">
    <property type="entry name" value="REC"/>
    <property type="match status" value="1"/>
</dbReference>
<name>A0A0K2H2M0_9CORY</name>
<dbReference type="InterPro" id="IPR036388">
    <property type="entry name" value="WH-like_DNA-bd_sf"/>
</dbReference>
<keyword evidence="1 5" id="KW-0597">Phosphoprotein</keyword>
<dbReference type="PANTHER" id="PTHR43214">
    <property type="entry name" value="TWO-COMPONENT RESPONSE REGULATOR"/>
    <property type="match status" value="1"/>
</dbReference>
<dbReference type="KEGG" id="clw:CLAC_11550"/>
<accession>A0A0K2H2M0</accession>
<dbReference type="Pfam" id="PF00072">
    <property type="entry name" value="Response_reg"/>
    <property type="match status" value="1"/>
</dbReference>
<proteinExistence type="predicted"/>
<evidence type="ECO:0000256" key="5">
    <source>
        <dbReference type="PROSITE-ProRule" id="PRU00169"/>
    </source>
</evidence>
<dbReference type="PANTHER" id="PTHR43214:SF24">
    <property type="entry name" value="TRANSCRIPTIONAL REGULATORY PROTEIN NARL-RELATED"/>
    <property type="match status" value="1"/>
</dbReference>
<evidence type="ECO:0000313" key="9">
    <source>
        <dbReference type="Proteomes" id="UP000058446"/>
    </source>
</evidence>
<dbReference type="EMBL" id="CP006841">
    <property type="protein sequence ID" value="ALA68203.1"/>
    <property type="molecule type" value="Genomic_DNA"/>
</dbReference>